<dbReference type="SUPFAM" id="SSF53383">
    <property type="entry name" value="PLP-dependent transferases"/>
    <property type="match status" value="1"/>
</dbReference>
<evidence type="ECO:0000256" key="4">
    <source>
        <dbReference type="ARBA" id="ARBA00022679"/>
    </source>
</evidence>
<evidence type="ECO:0000256" key="7">
    <source>
        <dbReference type="RuleBase" id="RU365034"/>
    </source>
</evidence>
<dbReference type="Gene3D" id="3.40.640.10">
    <property type="entry name" value="Type I PLP-dependent aspartate aminotransferase-like (Major domain)"/>
    <property type="match status" value="1"/>
</dbReference>
<feature type="coiled-coil region" evidence="8">
    <location>
        <begin position="405"/>
        <end position="439"/>
    </location>
</feature>
<proteinExistence type="inferred from homology"/>
<dbReference type="EMBL" id="BSOJ01000032">
    <property type="protein sequence ID" value="GLR27643.1"/>
    <property type="molecule type" value="Genomic_DNA"/>
</dbReference>
<gene>
    <name evidence="9" type="primary">ectB</name>
    <name evidence="9" type="ORF">GCM10007875_27340</name>
</gene>
<dbReference type="PROSITE" id="PS00600">
    <property type="entry name" value="AA_TRANSFER_CLASS_3"/>
    <property type="match status" value="1"/>
</dbReference>
<evidence type="ECO:0000256" key="3">
    <source>
        <dbReference type="ARBA" id="ARBA00022576"/>
    </source>
</evidence>
<dbReference type="InterPro" id="IPR015422">
    <property type="entry name" value="PyrdxlP-dep_Trfase_small"/>
</dbReference>
<accession>A0ABQ5YXK5</accession>
<reference evidence="10" key="1">
    <citation type="journal article" date="2019" name="Int. J. Syst. Evol. Microbiol.">
        <title>The Global Catalogue of Microorganisms (GCM) 10K type strain sequencing project: providing services to taxonomists for standard genome sequencing and annotation.</title>
        <authorList>
            <consortium name="The Broad Institute Genomics Platform"/>
            <consortium name="The Broad Institute Genome Sequencing Center for Infectious Disease"/>
            <person name="Wu L."/>
            <person name="Ma J."/>
        </authorList>
    </citation>
    <scope>NUCLEOTIDE SEQUENCE [LARGE SCALE GENOMIC DNA]</scope>
    <source>
        <strain evidence="10">NBRC 105857</strain>
    </source>
</reference>
<keyword evidence="5 6" id="KW-0663">Pyridoxal phosphate</keyword>
<keyword evidence="10" id="KW-1185">Reference proteome</keyword>
<sequence length="445" mass="48399">MSHETKSVDFQTLSKIRTFQKHESEARSYCRSFPAVFTKARGSFMTDMHGQEYLDFLSGAGSLNYGHNDPEMKSALVDYLMEDGIGHSLDMHSAAKAKFIDAFNRYILKPRGLQYRIQFTGPTGTNSVESAIKLARKITGRKQVIAFTNGFHGVTQGALACTANTHHRSASASTLCGVDRYPYDGYMGEGVDTSEYLEKMLTDKSSGQDAPAAILVEGVQGEGGLNVASMAWLKNIARIARKAGAMLILDEIQAGVGRAGQFFSFENAGIEPDLICLSKSLSGMGLPMAVTLIRPDLDFWKPGEHNGTFRGNCHAFITAATAIEKYWSNPAFERGIAKRAEIVTDALQTIFERNDNVSIGLKGRGMMQGIEMASGELADQVVAECFKEHLIIETCGNEGQVVKVFAALNIELEDLRNGLNTLARAVAKVSAQADKAELNKQGVKA</sequence>
<comment type="caution">
    <text evidence="9">The sequence shown here is derived from an EMBL/GenBank/DDBJ whole genome shotgun (WGS) entry which is preliminary data.</text>
</comment>
<dbReference type="Pfam" id="PF00202">
    <property type="entry name" value="Aminotran_3"/>
    <property type="match status" value="1"/>
</dbReference>
<evidence type="ECO:0000313" key="10">
    <source>
        <dbReference type="Proteomes" id="UP001156664"/>
    </source>
</evidence>
<evidence type="ECO:0000256" key="6">
    <source>
        <dbReference type="RuleBase" id="RU003560"/>
    </source>
</evidence>
<dbReference type="PIRSF" id="PIRSF000521">
    <property type="entry name" value="Transaminase_4ab_Lys_Orn"/>
    <property type="match status" value="1"/>
</dbReference>
<comment type="pathway">
    <text evidence="7">Amine and polyamine biosynthesis; ectoine biosynthesis; L-ectoine from L-aspartate 4-semialdehyde: step 1/3.</text>
</comment>
<dbReference type="InterPro" id="IPR012773">
    <property type="entry name" value="Ectoine_EctB"/>
</dbReference>
<dbReference type="RefSeq" id="WP_284282483.1">
    <property type="nucleotide sequence ID" value="NZ_BSOJ01000032.1"/>
</dbReference>
<dbReference type="PANTHER" id="PTHR43552:SF2">
    <property type="entry name" value="DIAMINOBUTYRATE--2-OXOGLUTARATE TRANSAMINASE"/>
    <property type="match status" value="1"/>
</dbReference>
<dbReference type="InterPro" id="IPR015421">
    <property type="entry name" value="PyrdxlP-dep_Trfase_major"/>
</dbReference>
<dbReference type="NCBIfam" id="NF006733">
    <property type="entry name" value="PRK09264.1"/>
    <property type="match status" value="1"/>
</dbReference>
<evidence type="ECO:0000256" key="2">
    <source>
        <dbReference type="ARBA" id="ARBA00008954"/>
    </source>
</evidence>
<organism evidence="9 10">
    <name type="scientific">Limnobacter litoralis</name>
    <dbReference type="NCBI Taxonomy" id="481366"/>
    <lineage>
        <taxon>Bacteria</taxon>
        <taxon>Pseudomonadati</taxon>
        <taxon>Pseudomonadota</taxon>
        <taxon>Betaproteobacteria</taxon>
        <taxon>Burkholderiales</taxon>
        <taxon>Burkholderiaceae</taxon>
        <taxon>Limnobacter</taxon>
    </lineage>
</organism>
<dbReference type="Gene3D" id="3.90.1150.10">
    <property type="entry name" value="Aspartate Aminotransferase, domain 1"/>
    <property type="match status" value="1"/>
</dbReference>
<dbReference type="NCBIfam" id="TIGR02407">
    <property type="entry name" value="ectoine_ectB"/>
    <property type="match status" value="1"/>
</dbReference>
<comment type="cofactor">
    <cofactor evidence="1 7">
        <name>pyridoxal 5'-phosphate</name>
        <dbReference type="ChEBI" id="CHEBI:597326"/>
    </cofactor>
</comment>
<keyword evidence="3 7" id="KW-0032">Aminotransferase</keyword>
<dbReference type="NCBIfam" id="TIGR00709">
    <property type="entry name" value="dat"/>
    <property type="match status" value="1"/>
</dbReference>
<protein>
    <recommendedName>
        <fullName evidence="7">Diaminobutyrate--2-oxoglutarate transaminase</fullName>
        <ecNumber evidence="7">2.6.1.76</ecNumber>
    </recommendedName>
    <alternativeName>
        <fullName evidence="7">DABA aminotransferase</fullName>
    </alternativeName>
</protein>
<dbReference type="CDD" id="cd00610">
    <property type="entry name" value="OAT_like"/>
    <property type="match status" value="1"/>
</dbReference>
<dbReference type="PANTHER" id="PTHR43552">
    <property type="entry name" value="DIAMINOBUTYRATE--2-OXOGLUTARATE AMINOTRANSFERASE"/>
    <property type="match status" value="1"/>
</dbReference>
<dbReference type="InterPro" id="IPR015424">
    <property type="entry name" value="PyrdxlP-dep_Trfase"/>
</dbReference>
<evidence type="ECO:0000256" key="5">
    <source>
        <dbReference type="ARBA" id="ARBA00022898"/>
    </source>
</evidence>
<dbReference type="InterPro" id="IPR005814">
    <property type="entry name" value="Aminotrans_3"/>
</dbReference>
<dbReference type="InterPro" id="IPR004637">
    <property type="entry name" value="Dat"/>
</dbReference>
<name>A0ABQ5YXK5_9BURK</name>
<dbReference type="InterPro" id="IPR049704">
    <property type="entry name" value="Aminotrans_3_PPA_site"/>
</dbReference>
<comment type="function">
    <text evidence="7">Catalyzes reversively the conversion of L-aspartate beta-semialdehyde (ASA) to L-2,4-diaminobutyrate (DABA) by transamination with L-glutamate.</text>
</comment>
<keyword evidence="4 7" id="KW-0808">Transferase</keyword>
<evidence type="ECO:0000256" key="8">
    <source>
        <dbReference type="SAM" id="Coils"/>
    </source>
</evidence>
<evidence type="ECO:0000313" key="9">
    <source>
        <dbReference type="EMBL" id="GLR27643.1"/>
    </source>
</evidence>
<comment type="catalytic activity">
    <reaction evidence="7">
        <text>L-2,4-diaminobutanoate + 2-oxoglutarate = L-aspartate 4-semialdehyde + L-glutamate</text>
        <dbReference type="Rhea" id="RHEA:11160"/>
        <dbReference type="ChEBI" id="CHEBI:16810"/>
        <dbReference type="ChEBI" id="CHEBI:29985"/>
        <dbReference type="ChEBI" id="CHEBI:58761"/>
        <dbReference type="ChEBI" id="CHEBI:537519"/>
        <dbReference type="EC" id="2.6.1.76"/>
    </reaction>
</comment>
<dbReference type="Proteomes" id="UP001156664">
    <property type="component" value="Unassembled WGS sequence"/>
</dbReference>
<keyword evidence="8" id="KW-0175">Coiled coil</keyword>
<dbReference type="EC" id="2.6.1.76" evidence="7"/>
<evidence type="ECO:0000256" key="1">
    <source>
        <dbReference type="ARBA" id="ARBA00001933"/>
    </source>
</evidence>
<comment type="similarity">
    <text evidence="2 6">Belongs to the class-III pyridoxal-phosphate-dependent aminotransferase family.</text>
</comment>